<dbReference type="InterPro" id="IPR038425">
    <property type="entry name" value="GAT_sf"/>
</dbReference>
<dbReference type="PANTHER" id="PTHR45898">
    <property type="entry name" value="TOM1-LIKE PROTEIN"/>
    <property type="match status" value="1"/>
</dbReference>
<comment type="subcellular location">
    <subcellularLocation>
        <location evidence="1">Membrane</location>
        <topology evidence="1">Peripheral membrane protein</topology>
    </subcellularLocation>
</comment>
<feature type="region of interest" description="Disordered" evidence="6">
    <location>
        <begin position="592"/>
        <end position="621"/>
    </location>
</feature>
<evidence type="ECO:0000256" key="5">
    <source>
        <dbReference type="ARBA" id="ARBA00023136"/>
    </source>
</evidence>
<keyword evidence="9" id="KW-1185">Reference proteome</keyword>
<dbReference type="KEGG" id="cmax:111480251"/>
<dbReference type="Proteomes" id="UP000504608">
    <property type="component" value="Unplaced"/>
</dbReference>
<feature type="compositionally biased region" description="Basic and acidic residues" evidence="6">
    <location>
        <begin position="267"/>
        <end position="289"/>
    </location>
</feature>
<evidence type="ECO:0000259" key="7">
    <source>
        <dbReference type="PROSITE" id="PS50179"/>
    </source>
</evidence>
<dbReference type="Pfam" id="PF00790">
    <property type="entry name" value="VHS"/>
    <property type="match status" value="1"/>
</dbReference>
<evidence type="ECO:0000256" key="1">
    <source>
        <dbReference type="ARBA" id="ARBA00004170"/>
    </source>
</evidence>
<dbReference type="CDD" id="cd03561">
    <property type="entry name" value="VHS"/>
    <property type="match status" value="1"/>
</dbReference>
<evidence type="ECO:0000313" key="9">
    <source>
        <dbReference type="Proteomes" id="UP000504608"/>
    </source>
</evidence>
<dbReference type="Gene3D" id="1.20.58.160">
    <property type="match status" value="1"/>
</dbReference>
<evidence type="ECO:0000256" key="6">
    <source>
        <dbReference type="SAM" id="MobiDB-lite"/>
    </source>
</evidence>
<feature type="domain" description="GAT" evidence="8">
    <location>
        <begin position="179"/>
        <end position="267"/>
    </location>
</feature>
<reference evidence="10" key="1">
    <citation type="submission" date="2025-08" db="UniProtKB">
        <authorList>
            <consortium name="RefSeq"/>
        </authorList>
    </citation>
    <scope>IDENTIFICATION</scope>
    <source>
        <tissue evidence="10">Young leaves</tissue>
    </source>
</reference>
<feature type="compositionally biased region" description="Polar residues" evidence="6">
    <location>
        <begin position="296"/>
        <end position="315"/>
    </location>
</feature>
<organism evidence="9 10">
    <name type="scientific">Cucurbita maxima</name>
    <name type="common">Pumpkin</name>
    <name type="synonym">Winter squash</name>
    <dbReference type="NCBI Taxonomy" id="3661"/>
    <lineage>
        <taxon>Eukaryota</taxon>
        <taxon>Viridiplantae</taxon>
        <taxon>Streptophyta</taxon>
        <taxon>Embryophyta</taxon>
        <taxon>Tracheophyta</taxon>
        <taxon>Spermatophyta</taxon>
        <taxon>Magnoliopsida</taxon>
        <taxon>eudicotyledons</taxon>
        <taxon>Gunneridae</taxon>
        <taxon>Pentapetalae</taxon>
        <taxon>rosids</taxon>
        <taxon>fabids</taxon>
        <taxon>Cucurbitales</taxon>
        <taxon>Cucurbitaceae</taxon>
        <taxon>Cucurbiteae</taxon>
        <taxon>Cucurbita</taxon>
    </lineage>
</organism>
<sequence>MVNPMVERATSNKLIGPDWAVNMEICDMIERDPGKAKDVFKGINKRLGSKNPKVQLLVLVLLETIIKNCGHIGQAYVAEKGIPREMVKIVKKKPDFRVKEKILLLIDSWQEATGGPTGQYAQYYAAYQELLRAGAVFPQKSEMSSPVLTPPQRQAGSYGQNLHNPDYQPDAPGSSLHVKSSTLSLTEIQLARGVVDVLAEILSTLKPGNKEGIKQDVVVDLVEQCLNYKHRVTNLVNSTSDESLLCQGLSLNDDLRRVLSRHEAIASETSVQKEKPKPQLVEARRDARLPLRNTGDKNNPQPESSISNTTVSGTQTVNESVHALPATDGPASPAKFDPKLDLLSGDDYISPGANTSLALVPLTKQQPTTLSEQTTLVLFDQSDASVSNFHQHQNFQSPQGGLHHLNGTVQSPGSSHWKQSLYTNASGPGPYMNRQQQPLPLAPYNGSLNNQSFPPPPWEAQPGDDNGSIAGEHPYSMKVTQVVFTHVQNGLYPQGPPPMGNDQFVGVYVQPIVGSQISAHNGQLDLAPHTFHGGPYGGTMLPQQTGQMTALYPLQMLGNQFHGYGLIQPQPQPQPQGTQHLTQRVYGLSIKDDNGMRNSSYQVSTSSSVPPIKHSKPEDNLFGDLVDMSKFKPRKPTLAAAGSR</sequence>
<dbReference type="GeneID" id="111480251"/>
<keyword evidence="5" id="KW-0472">Membrane</keyword>
<comment type="similarity">
    <text evidence="2">Belongs to the TOM1 family.</text>
</comment>
<evidence type="ECO:0000256" key="3">
    <source>
        <dbReference type="ARBA" id="ARBA00022448"/>
    </source>
</evidence>
<dbReference type="Pfam" id="PF03127">
    <property type="entry name" value="GAT"/>
    <property type="match status" value="1"/>
</dbReference>
<feature type="region of interest" description="Disordered" evidence="6">
    <location>
        <begin position="267"/>
        <end position="315"/>
    </location>
</feature>
<dbReference type="InterPro" id="IPR004152">
    <property type="entry name" value="GAT_dom"/>
</dbReference>
<dbReference type="InterPro" id="IPR008942">
    <property type="entry name" value="ENTH_VHS"/>
</dbReference>
<gene>
    <name evidence="10" type="primary">LOC111480251</name>
</gene>
<accession>A0A6J1IV29</accession>
<name>A0A6J1IV29_CUCMA</name>
<feature type="domain" description="VHS" evidence="7">
    <location>
        <begin position="9"/>
        <end position="138"/>
    </location>
</feature>
<dbReference type="GO" id="GO:0043130">
    <property type="term" value="F:ubiquitin binding"/>
    <property type="evidence" value="ECO:0007669"/>
    <property type="project" value="InterPro"/>
</dbReference>
<dbReference type="SUPFAM" id="SSF89009">
    <property type="entry name" value="GAT-like domain"/>
    <property type="match status" value="1"/>
</dbReference>
<keyword evidence="3" id="KW-0813">Transport</keyword>
<feature type="region of interest" description="Disordered" evidence="6">
    <location>
        <begin position="142"/>
        <end position="176"/>
    </location>
</feature>
<dbReference type="InterPro" id="IPR044836">
    <property type="entry name" value="TOL_plant"/>
</dbReference>
<dbReference type="PROSITE" id="PS50909">
    <property type="entry name" value="GAT"/>
    <property type="match status" value="1"/>
</dbReference>
<dbReference type="Gene3D" id="1.25.40.90">
    <property type="match status" value="1"/>
</dbReference>
<dbReference type="GO" id="GO:0005737">
    <property type="term" value="C:cytoplasm"/>
    <property type="evidence" value="ECO:0007669"/>
    <property type="project" value="UniProtKB-ARBA"/>
</dbReference>
<evidence type="ECO:0000313" key="10">
    <source>
        <dbReference type="RefSeq" id="XP_022980956.1"/>
    </source>
</evidence>
<feature type="compositionally biased region" description="Polar residues" evidence="6">
    <location>
        <begin position="142"/>
        <end position="163"/>
    </location>
</feature>
<proteinExistence type="inferred from homology"/>
<evidence type="ECO:0000259" key="8">
    <source>
        <dbReference type="PROSITE" id="PS50909"/>
    </source>
</evidence>
<dbReference type="SUPFAM" id="SSF48464">
    <property type="entry name" value="ENTH/VHS domain"/>
    <property type="match status" value="1"/>
</dbReference>
<feature type="compositionally biased region" description="Low complexity" evidence="6">
    <location>
        <begin position="599"/>
        <end position="608"/>
    </location>
</feature>
<dbReference type="FunFam" id="1.25.40.90:FF:000028">
    <property type="entry name" value="TOM1-like protein 2"/>
    <property type="match status" value="1"/>
</dbReference>
<dbReference type="OrthoDB" id="2018246at2759"/>
<dbReference type="SMART" id="SM00288">
    <property type="entry name" value="VHS"/>
    <property type="match status" value="1"/>
</dbReference>
<dbReference type="RefSeq" id="XP_022980956.1">
    <property type="nucleotide sequence ID" value="XM_023125188.1"/>
</dbReference>
<dbReference type="AlphaFoldDB" id="A0A6J1IV29"/>
<feature type="region of interest" description="Disordered" evidence="6">
    <location>
        <begin position="405"/>
        <end position="471"/>
    </location>
</feature>
<dbReference type="PANTHER" id="PTHR45898:SF4">
    <property type="entry name" value="TARGET OF MYB PROTEIN 1"/>
    <property type="match status" value="1"/>
</dbReference>
<dbReference type="GO" id="GO:0016020">
    <property type="term" value="C:membrane"/>
    <property type="evidence" value="ECO:0007669"/>
    <property type="project" value="UniProtKB-SubCell"/>
</dbReference>
<dbReference type="GO" id="GO:0043328">
    <property type="term" value="P:protein transport to vacuole involved in ubiquitin-dependent protein catabolic process via the multivesicular body sorting pathway"/>
    <property type="evidence" value="ECO:0007669"/>
    <property type="project" value="InterPro"/>
</dbReference>
<evidence type="ECO:0000256" key="4">
    <source>
        <dbReference type="ARBA" id="ARBA00022927"/>
    </source>
</evidence>
<feature type="compositionally biased region" description="Polar residues" evidence="6">
    <location>
        <begin position="407"/>
        <end position="426"/>
    </location>
</feature>
<dbReference type="GO" id="GO:0035091">
    <property type="term" value="F:phosphatidylinositol binding"/>
    <property type="evidence" value="ECO:0007669"/>
    <property type="project" value="InterPro"/>
</dbReference>
<dbReference type="InterPro" id="IPR002014">
    <property type="entry name" value="VHS_dom"/>
</dbReference>
<dbReference type="CDD" id="cd14231">
    <property type="entry name" value="GAT_GGA-like_plant"/>
    <property type="match status" value="1"/>
</dbReference>
<dbReference type="PROSITE" id="PS50179">
    <property type="entry name" value="VHS"/>
    <property type="match status" value="1"/>
</dbReference>
<protein>
    <submittedName>
        <fullName evidence="10">TOM1-like protein 9 isoform X1</fullName>
    </submittedName>
</protein>
<evidence type="ECO:0000256" key="2">
    <source>
        <dbReference type="ARBA" id="ARBA00007708"/>
    </source>
</evidence>
<keyword evidence="4" id="KW-0653">Protein transport</keyword>